<dbReference type="SUPFAM" id="SSF56436">
    <property type="entry name" value="C-type lectin-like"/>
    <property type="match status" value="2"/>
</dbReference>
<comment type="caution">
    <text evidence="2">The sequence shown here is derived from an EMBL/GenBank/DDBJ whole genome shotgun (WGS) entry which is preliminary data.</text>
</comment>
<gene>
    <name evidence="2" type="ORF">IRJ41_005515</name>
</gene>
<evidence type="ECO:0000313" key="3">
    <source>
        <dbReference type="Proteomes" id="UP001059041"/>
    </source>
</evidence>
<dbReference type="OrthoDB" id="6369810at2759"/>
<keyword evidence="3" id="KW-1185">Reference proteome</keyword>
<dbReference type="Pfam" id="PF00059">
    <property type="entry name" value="Lectin_C"/>
    <property type="match status" value="2"/>
</dbReference>
<evidence type="ECO:0000313" key="2">
    <source>
        <dbReference type="EMBL" id="KAI7809330.1"/>
    </source>
</evidence>
<dbReference type="InterPro" id="IPR016186">
    <property type="entry name" value="C-type_lectin-like/link_sf"/>
</dbReference>
<organism evidence="2 3">
    <name type="scientific">Triplophysa rosa</name>
    <name type="common">Cave loach</name>
    <dbReference type="NCBI Taxonomy" id="992332"/>
    <lineage>
        <taxon>Eukaryota</taxon>
        <taxon>Metazoa</taxon>
        <taxon>Chordata</taxon>
        <taxon>Craniata</taxon>
        <taxon>Vertebrata</taxon>
        <taxon>Euteleostomi</taxon>
        <taxon>Actinopterygii</taxon>
        <taxon>Neopterygii</taxon>
        <taxon>Teleostei</taxon>
        <taxon>Ostariophysi</taxon>
        <taxon>Cypriniformes</taxon>
        <taxon>Nemacheilidae</taxon>
        <taxon>Triplophysa</taxon>
    </lineage>
</organism>
<reference evidence="2" key="1">
    <citation type="submission" date="2021-02" db="EMBL/GenBank/DDBJ databases">
        <title>Comparative genomics reveals that relaxation of natural selection precedes convergent phenotypic evolution of cavefish.</title>
        <authorList>
            <person name="Peng Z."/>
        </authorList>
    </citation>
    <scope>NUCLEOTIDE SEQUENCE</scope>
    <source>
        <tissue evidence="2">Muscle</tissue>
    </source>
</reference>
<dbReference type="Gene3D" id="3.10.100.10">
    <property type="entry name" value="Mannose-Binding Protein A, subunit A"/>
    <property type="match status" value="2"/>
</dbReference>
<accession>A0A9W7WW62</accession>
<dbReference type="EMBL" id="JAFHDT010000005">
    <property type="protein sequence ID" value="KAI7809330.1"/>
    <property type="molecule type" value="Genomic_DNA"/>
</dbReference>
<sequence>MLKYQKGAVRAVMDMSVFVLLLLSGLVCSTSGLWREYHYINNSMTWSEAQSYCRERFTDLATVDSMNDVNRMMNKVNDGYSRSVWIGLKRWKKGHWLWSMENETLSRFSPWNPGEPTGDGECVFYSHKLWFDFPCASRLSFVCYNKSTGYVRVNSYKNWTGAQSHCRQYHTDLATIRSPDEENQLFSLVEDGSNVWIGLCFDSWHWSDQWTLFRHWAVGYTYQTLASGDCVAMSATDSESGKWVHDICDNQHHFFCHGEDKRVGKQIVRLNLSHDGKYSLNDSSLQTDILNEISERLKSVGLEGYKNIIWRKDEGGELFHFSKRTVNSNKCD</sequence>
<feature type="domain" description="C-type lectin" evidence="1">
    <location>
        <begin position="139"/>
        <end position="257"/>
    </location>
</feature>
<feature type="domain" description="C-type lectin" evidence="1">
    <location>
        <begin position="37"/>
        <end position="144"/>
    </location>
</feature>
<dbReference type="AlphaFoldDB" id="A0A9W7WW62"/>
<dbReference type="SMART" id="SM00034">
    <property type="entry name" value="CLECT"/>
    <property type="match status" value="2"/>
</dbReference>
<dbReference type="PANTHER" id="PTHR45784">
    <property type="entry name" value="C-TYPE LECTIN DOMAIN FAMILY 20 MEMBER A-RELATED"/>
    <property type="match status" value="1"/>
</dbReference>
<dbReference type="InterPro" id="IPR016187">
    <property type="entry name" value="CTDL_fold"/>
</dbReference>
<dbReference type="Proteomes" id="UP001059041">
    <property type="component" value="Linkage Group LG5"/>
</dbReference>
<evidence type="ECO:0000259" key="1">
    <source>
        <dbReference type="PROSITE" id="PS50041"/>
    </source>
</evidence>
<proteinExistence type="predicted"/>
<name>A0A9W7WW62_TRIRA</name>
<protein>
    <recommendedName>
        <fullName evidence="1">C-type lectin domain-containing protein</fullName>
    </recommendedName>
</protein>
<dbReference type="InterPro" id="IPR001304">
    <property type="entry name" value="C-type_lectin-like"/>
</dbReference>
<dbReference type="PANTHER" id="PTHR45784:SF3">
    <property type="entry name" value="C-TYPE LECTIN DOMAIN FAMILY 4 MEMBER K-LIKE-RELATED"/>
    <property type="match status" value="1"/>
</dbReference>
<dbReference type="PROSITE" id="PS50041">
    <property type="entry name" value="C_TYPE_LECTIN_2"/>
    <property type="match status" value="2"/>
</dbReference>